<name>A0A1I3WRY0_9HYPH</name>
<reference evidence="3 4" key="1">
    <citation type="submission" date="2016-10" db="EMBL/GenBank/DDBJ databases">
        <authorList>
            <person name="de Groot N.N."/>
        </authorList>
    </citation>
    <scope>NUCLEOTIDE SEQUENCE [LARGE SCALE GENOMIC DNA]</scope>
    <source>
        <strain evidence="3 4">NE2</strain>
    </source>
</reference>
<dbReference type="InterPro" id="IPR041657">
    <property type="entry name" value="HTH_17"/>
</dbReference>
<protein>
    <submittedName>
        <fullName evidence="3">DNA binding domain-containing protein, excisionase family</fullName>
    </submittedName>
</protein>
<dbReference type="Proteomes" id="UP000198755">
    <property type="component" value="Unassembled WGS sequence"/>
</dbReference>
<proteinExistence type="predicted"/>
<feature type="region of interest" description="Disordered" evidence="1">
    <location>
        <begin position="76"/>
        <end position="99"/>
    </location>
</feature>
<organism evidence="3 4">
    <name type="scientific">Methylocapsa palsarum</name>
    <dbReference type="NCBI Taxonomy" id="1612308"/>
    <lineage>
        <taxon>Bacteria</taxon>
        <taxon>Pseudomonadati</taxon>
        <taxon>Pseudomonadota</taxon>
        <taxon>Alphaproteobacteria</taxon>
        <taxon>Hyphomicrobiales</taxon>
        <taxon>Beijerinckiaceae</taxon>
        <taxon>Methylocapsa</taxon>
    </lineage>
</organism>
<evidence type="ECO:0000259" key="2">
    <source>
        <dbReference type="Pfam" id="PF12728"/>
    </source>
</evidence>
<evidence type="ECO:0000313" key="3">
    <source>
        <dbReference type="EMBL" id="SFK10100.1"/>
    </source>
</evidence>
<dbReference type="EMBL" id="FOSN01000002">
    <property type="protein sequence ID" value="SFK10100.1"/>
    <property type="molecule type" value="Genomic_DNA"/>
</dbReference>
<accession>A0A1I3WRY0</accession>
<keyword evidence="4" id="KW-1185">Reference proteome</keyword>
<dbReference type="OrthoDB" id="8455293at2"/>
<dbReference type="GO" id="GO:0003677">
    <property type="term" value="F:DNA binding"/>
    <property type="evidence" value="ECO:0007669"/>
    <property type="project" value="InterPro"/>
</dbReference>
<dbReference type="NCBIfam" id="TIGR01764">
    <property type="entry name" value="excise"/>
    <property type="match status" value="1"/>
</dbReference>
<sequence>MNKRPTNSPDEWREKLCYTIREWCDAVGVGRSTTYELIASGDLKAIKLGGRTLIPCDEAKRFVDALPALKSDNHFGAEHRLAPNNPAPGESPKSGIQAS</sequence>
<gene>
    <name evidence="3" type="ORF">SAMN05444581_10288</name>
</gene>
<dbReference type="AlphaFoldDB" id="A0A1I3WRY0"/>
<evidence type="ECO:0000256" key="1">
    <source>
        <dbReference type="SAM" id="MobiDB-lite"/>
    </source>
</evidence>
<evidence type="ECO:0000313" key="4">
    <source>
        <dbReference type="Proteomes" id="UP000198755"/>
    </source>
</evidence>
<dbReference type="RefSeq" id="WP_139223491.1">
    <property type="nucleotide sequence ID" value="NZ_FOSN01000002.1"/>
</dbReference>
<dbReference type="Pfam" id="PF12728">
    <property type="entry name" value="HTH_17"/>
    <property type="match status" value="1"/>
</dbReference>
<feature type="domain" description="Helix-turn-helix" evidence="2">
    <location>
        <begin position="18"/>
        <end position="58"/>
    </location>
</feature>
<dbReference type="InterPro" id="IPR010093">
    <property type="entry name" value="SinI_DNA-bd"/>
</dbReference>
<dbReference type="STRING" id="1612308.SAMN05444581_10288"/>